<organism evidence="1">
    <name type="scientific">Anguilla anguilla</name>
    <name type="common">European freshwater eel</name>
    <name type="synonym">Muraena anguilla</name>
    <dbReference type="NCBI Taxonomy" id="7936"/>
    <lineage>
        <taxon>Eukaryota</taxon>
        <taxon>Metazoa</taxon>
        <taxon>Chordata</taxon>
        <taxon>Craniata</taxon>
        <taxon>Vertebrata</taxon>
        <taxon>Euteleostomi</taxon>
        <taxon>Actinopterygii</taxon>
        <taxon>Neopterygii</taxon>
        <taxon>Teleostei</taxon>
        <taxon>Anguilliformes</taxon>
        <taxon>Anguillidae</taxon>
        <taxon>Anguilla</taxon>
    </lineage>
</organism>
<dbReference type="AlphaFoldDB" id="A0A0E9SVC4"/>
<proteinExistence type="predicted"/>
<name>A0A0E9SVC4_ANGAN</name>
<protein>
    <submittedName>
        <fullName evidence="1">Uncharacterized protein</fullName>
    </submittedName>
</protein>
<reference evidence="1" key="1">
    <citation type="submission" date="2014-11" db="EMBL/GenBank/DDBJ databases">
        <authorList>
            <person name="Amaro Gonzalez C."/>
        </authorList>
    </citation>
    <scope>NUCLEOTIDE SEQUENCE</scope>
</reference>
<accession>A0A0E9SVC4</accession>
<evidence type="ECO:0000313" key="1">
    <source>
        <dbReference type="EMBL" id="JAH45217.1"/>
    </source>
</evidence>
<sequence length="44" mass="4966">MLSWSSFRTQRITSNFSRAVSLSVPLLDLKTYPASLSVHTLLKL</sequence>
<reference evidence="1" key="2">
    <citation type="journal article" date="2015" name="Fish Shellfish Immunol.">
        <title>Early steps in the European eel (Anguilla anguilla)-Vibrio vulnificus interaction in the gills: Role of the RtxA13 toxin.</title>
        <authorList>
            <person name="Callol A."/>
            <person name="Pajuelo D."/>
            <person name="Ebbesson L."/>
            <person name="Teles M."/>
            <person name="MacKenzie S."/>
            <person name="Amaro C."/>
        </authorList>
    </citation>
    <scope>NUCLEOTIDE SEQUENCE</scope>
</reference>
<dbReference type="EMBL" id="GBXM01063360">
    <property type="protein sequence ID" value="JAH45217.1"/>
    <property type="molecule type" value="Transcribed_RNA"/>
</dbReference>